<comment type="caution">
    <text evidence="2">The sequence shown here is derived from an EMBL/GenBank/DDBJ whole genome shotgun (WGS) entry which is preliminary data.</text>
</comment>
<dbReference type="EMBL" id="SZYD01000013">
    <property type="protein sequence ID" value="KAD4385395.1"/>
    <property type="molecule type" value="Genomic_DNA"/>
</dbReference>
<accession>A0A5N6N531</accession>
<evidence type="ECO:0000313" key="3">
    <source>
        <dbReference type="Proteomes" id="UP000326396"/>
    </source>
</evidence>
<sequence>MGKAKVMGPENTPIEVWICLEDMGVDWLTKLFNNILKTGNLKVEVRVMPTCHEREEILENLFYFSKQSRDSYDNYSYENRYKEEEENTKVDEKENADATVGPAAESVSKTEAGEANQKTKSTNTKTADQDLDVFLLGDLGESDEGADDGNNDLDDDDFDRL</sequence>
<dbReference type="Proteomes" id="UP000326396">
    <property type="component" value="Linkage Group LG3"/>
</dbReference>
<feature type="compositionally biased region" description="Acidic residues" evidence="1">
    <location>
        <begin position="140"/>
        <end position="161"/>
    </location>
</feature>
<protein>
    <submittedName>
        <fullName evidence="2">Uncharacterized protein</fullName>
    </submittedName>
</protein>
<feature type="region of interest" description="Disordered" evidence="1">
    <location>
        <begin position="75"/>
        <end position="161"/>
    </location>
</feature>
<evidence type="ECO:0000313" key="2">
    <source>
        <dbReference type="EMBL" id="KAD4385395.1"/>
    </source>
</evidence>
<organism evidence="2 3">
    <name type="scientific">Mikania micrantha</name>
    <name type="common">bitter vine</name>
    <dbReference type="NCBI Taxonomy" id="192012"/>
    <lineage>
        <taxon>Eukaryota</taxon>
        <taxon>Viridiplantae</taxon>
        <taxon>Streptophyta</taxon>
        <taxon>Embryophyta</taxon>
        <taxon>Tracheophyta</taxon>
        <taxon>Spermatophyta</taxon>
        <taxon>Magnoliopsida</taxon>
        <taxon>eudicotyledons</taxon>
        <taxon>Gunneridae</taxon>
        <taxon>Pentapetalae</taxon>
        <taxon>asterids</taxon>
        <taxon>campanulids</taxon>
        <taxon>Asterales</taxon>
        <taxon>Asteraceae</taxon>
        <taxon>Asteroideae</taxon>
        <taxon>Heliantheae alliance</taxon>
        <taxon>Eupatorieae</taxon>
        <taxon>Mikania</taxon>
    </lineage>
</organism>
<dbReference type="AlphaFoldDB" id="A0A5N6N531"/>
<dbReference type="OrthoDB" id="425681at2759"/>
<reference evidence="2 3" key="1">
    <citation type="submission" date="2019-05" db="EMBL/GenBank/DDBJ databases">
        <title>Mikania micrantha, genome provides insights into the molecular mechanism of rapid growth.</title>
        <authorList>
            <person name="Liu B."/>
        </authorList>
    </citation>
    <scope>NUCLEOTIDE SEQUENCE [LARGE SCALE GENOMIC DNA]</scope>
    <source>
        <strain evidence="2">NLD-2019</strain>
        <tissue evidence="2">Leaf</tissue>
    </source>
</reference>
<feature type="compositionally biased region" description="Polar residues" evidence="1">
    <location>
        <begin position="116"/>
        <end position="126"/>
    </location>
</feature>
<feature type="compositionally biased region" description="Basic and acidic residues" evidence="1">
    <location>
        <begin position="79"/>
        <end position="96"/>
    </location>
</feature>
<keyword evidence="3" id="KW-1185">Reference proteome</keyword>
<name>A0A5N6N531_9ASTR</name>
<proteinExistence type="predicted"/>
<evidence type="ECO:0000256" key="1">
    <source>
        <dbReference type="SAM" id="MobiDB-lite"/>
    </source>
</evidence>
<gene>
    <name evidence="2" type="ORF">E3N88_25563</name>
</gene>